<keyword evidence="3" id="KW-1185">Reference proteome</keyword>
<feature type="region of interest" description="Disordered" evidence="1">
    <location>
        <begin position="1"/>
        <end position="37"/>
    </location>
</feature>
<proteinExistence type="predicted"/>
<reference evidence="3" key="1">
    <citation type="submission" date="2019-07" db="EMBL/GenBank/DDBJ databases">
        <title>De Novo Assembly of kiwifruit Actinidia rufa.</title>
        <authorList>
            <person name="Sugita-Konishi S."/>
            <person name="Sato K."/>
            <person name="Mori E."/>
            <person name="Abe Y."/>
            <person name="Kisaki G."/>
            <person name="Hamano K."/>
            <person name="Suezawa K."/>
            <person name="Otani M."/>
            <person name="Fukuda T."/>
            <person name="Manabe T."/>
            <person name="Gomi K."/>
            <person name="Tabuchi M."/>
            <person name="Akimitsu K."/>
            <person name="Kataoka I."/>
        </authorList>
    </citation>
    <scope>NUCLEOTIDE SEQUENCE [LARGE SCALE GENOMIC DNA]</scope>
    <source>
        <strain evidence="3">cv. Fuchu</strain>
    </source>
</reference>
<evidence type="ECO:0000313" key="3">
    <source>
        <dbReference type="Proteomes" id="UP000585474"/>
    </source>
</evidence>
<protein>
    <submittedName>
        <fullName evidence="2">Uncharacterized protein</fullName>
    </submittedName>
</protein>
<feature type="compositionally biased region" description="Basic and acidic residues" evidence="1">
    <location>
        <begin position="291"/>
        <end position="326"/>
    </location>
</feature>
<feature type="compositionally biased region" description="Polar residues" evidence="1">
    <location>
        <begin position="1"/>
        <end position="10"/>
    </location>
</feature>
<name>A0A7J0DKW3_9ERIC</name>
<dbReference type="AlphaFoldDB" id="A0A7J0DKW3"/>
<gene>
    <name evidence="2" type="ORF">Acr_00g0049280</name>
</gene>
<evidence type="ECO:0000256" key="1">
    <source>
        <dbReference type="SAM" id="MobiDB-lite"/>
    </source>
</evidence>
<dbReference type="EMBL" id="BJWL01000270">
    <property type="protein sequence ID" value="GFS37021.1"/>
    <property type="molecule type" value="Genomic_DNA"/>
</dbReference>
<accession>A0A7J0DKW3</accession>
<feature type="compositionally biased region" description="Acidic residues" evidence="1">
    <location>
        <begin position="327"/>
        <end position="336"/>
    </location>
</feature>
<sequence>MTTEVTQYPSSPREDSFDNEGSPSIDTRPPPERETNIMPQGELDHLRQSCSFPAGLHFSIHPMIRRILAYYNICPVQLALNVCQSVIGTVEITRSSPIDYLGSLEFRGSRGRRAPYVSAGNLSLVLTEIEQESFGLDSRRMASNGRDNAKEKSAGDATHIAAVEGESRLSLGDPPEVIIPKLGGLVRSMAALELRSNAPREGTSANPRVALELNAFHLGESCCGLEAPPRAHYARRQGSNRKIGPHLGNHEPMTQLANARSNWDKMILSQNVAKDLESWIAELEAEKQHAAEELKRMKEDHSASLERHEKEMAELREKEAFSKRSVDEDEEKDELDNNPPPQ</sequence>
<dbReference type="Proteomes" id="UP000585474">
    <property type="component" value="Unassembled WGS sequence"/>
</dbReference>
<comment type="caution">
    <text evidence="2">The sequence shown here is derived from an EMBL/GenBank/DDBJ whole genome shotgun (WGS) entry which is preliminary data.</text>
</comment>
<feature type="region of interest" description="Disordered" evidence="1">
    <location>
        <begin position="291"/>
        <end position="342"/>
    </location>
</feature>
<organism evidence="2 3">
    <name type="scientific">Actinidia rufa</name>
    <dbReference type="NCBI Taxonomy" id="165716"/>
    <lineage>
        <taxon>Eukaryota</taxon>
        <taxon>Viridiplantae</taxon>
        <taxon>Streptophyta</taxon>
        <taxon>Embryophyta</taxon>
        <taxon>Tracheophyta</taxon>
        <taxon>Spermatophyta</taxon>
        <taxon>Magnoliopsida</taxon>
        <taxon>eudicotyledons</taxon>
        <taxon>Gunneridae</taxon>
        <taxon>Pentapetalae</taxon>
        <taxon>asterids</taxon>
        <taxon>Ericales</taxon>
        <taxon>Actinidiaceae</taxon>
        <taxon>Actinidia</taxon>
    </lineage>
</organism>
<evidence type="ECO:0000313" key="2">
    <source>
        <dbReference type="EMBL" id="GFS37021.1"/>
    </source>
</evidence>